<keyword evidence="4" id="KW-0479">Metal-binding</keyword>
<dbReference type="FunFam" id="2.60.40.150:FF:000158">
    <property type="entry name" value="extended synaptotagmin-2 isoform X4"/>
    <property type="match status" value="1"/>
</dbReference>
<dbReference type="CDD" id="cd04030">
    <property type="entry name" value="C2C_KIAA1228"/>
    <property type="match status" value="1"/>
</dbReference>
<evidence type="ECO:0000256" key="7">
    <source>
        <dbReference type="ARBA" id="ARBA00022989"/>
    </source>
</evidence>
<evidence type="ECO:0000259" key="13">
    <source>
        <dbReference type="PROSITE" id="PS51847"/>
    </source>
</evidence>
<evidence type="ECO:0000256" key="1">
    <source>
        <dbReference type="ARBA" id="ARBA00004370"/>
    </source>
</evidence>
<proteinExistence type="predicted"/>
<gene>
    <name evidence="14" type="ORF">TCMB3V08_LOCUS336</name>
</gene>
<dbReference type="Gene3D" id="2.60.40.150">
    <property type="entry name" value="C2 domain"/>
    <property type="match status" value="3"/>
</dbReference>
<dbReference type="InterPro" id="IPR000008">
    <property type="entry name" value="C2_dom"/>
</dbReference>
<dbReference type="PANTHER" id="PTHR45761:SF1">
    <property type="entry name" value="EXTENDED SYNAPTOTAGMIN-LIKE PROTEIN 2, ISOFORM C"/>
    <property type="match status" value="1"/>
</dbReference>
<dbReference type="InterPro" id="IPR031468">
    <property type="entry name" value="SMP_LBD"/>
</dbReference>
<dbReference type="FunFam" id="2.60.40.150:FF:000093">
    <property type="entry name" value="Extended synaptotagmin 3"/>
    <property type="match status" value="1"/>
</dbReference>
<dbReference type="GO" id="GO:0005509">
    <property type="term" value="F:calcium ion binding"/>
    <property type="evidence" value="ECO:0007669"/>
    <property type="project" value="TreeGrafter"/>
</dbReference>
<feature type="domain" description="C2" evidence="12">
    <location>
        <begin position="436"/>
        <end position="558"/>
    </location>
</feature>
<dbReference type="Pfam" id="PF00168">
    <property type="entry name" value="C2"/>
    <property type="match status" value="3"/>
</dbReference>
<dbReference type="Pfam" id="PF17047">
    <property type="entry name" value="SMP_LBD"/>
    <property type="match status" value="1"/>
</dbReference>
<evidence type="ECO:0000313" key="14">
    <source>
        <dbReference type="EMBL" id="CAD7567539.1"/>
    </source>
</evidence>
<feature type="domain" description="SMP-LTD" evidence="13">
    <location>
        <begin position="122"/>
        <end position="301"/>
    </location>
</feature>
<keyword evidence="3" id="KW-0812">Transmembrane</keyword>
<feature type="region of interest" description="Disordered" evidence="11">
    <location>
        <begin position="606"/>
        <end position="644"/>
    </location>
</feature>
<dbReference type="PANTHER" id="PTHR45761">
    <property type="entry name" value="EXTENDED SYNAPTOTAGMIN-LIKE PROTEIN 2, ISOFORM C"/>
    <property type="match status" value="1"/>
</dbReference>
<dbReference type="AlphaFoldDB" id="A0A7R9P2F9"/>
<evidence type="ECO:0000256" key="5">
    <source>
        <dbReference type="ARBA" id="ARBA00022737"/>
    </source>
</evidence>
<sequence>MSDAQYLTKQESLIQSAEKCLDTVYFFSAFNELKVSISDFLTRELHHFAKKFGTVAAVYLLGYYDLSVAWIIGPVILSVIRDEFKKESELRRNIAKAAAMSNEKEVILARVDDLPSWVFFPDVERVEWLNRILRQVWPNLNHWAKGLIKDTIEPSVRDALVAYKLHGFRFDKMILGSIPLRVGGVKVYDRNVDRNEIILDMDLFYAGDCDISFFLSGIRGGIKDFQIHGMMRVVLKPLIQQMPLVGGIQLFFLNNPTIDFNLVGVADLLDMPGLSDLLRRVIVEQIANMMVLPNKLPIKLSDLVPFPGVLRVHIVEAKDLMKKDITMLGKGKSDPYAIVSVGAQEFRTHTIDNSINPKWDFWCESIVFEPHGQLLEIKLLDADDVADDESLGRATVDVSNVVKKGNVDLWLNLEQAKHGMVHIRLLWLRLSSDIADLKAAIIETQELRVTSMSTALLTVFVDSAKNLPEARPGKKPDSYVVLSVSKKEERTNMQSRTPDPVWEQGYTFLVNNPESDTLHVKVLDQKTEIVIGMLVYNLSQLLELKDMSLDSQPHRLTKSGPDAKIILSLQLKILKHEETVEDSSLPNGEGKSDILSAIDNIGSLARIDSLKKPPSTPSKSIGESSPLKKQGSKESLHSGSSLSQTHVDDVMTVSTAPPPVESSPPTTLRNRILSDTSSAGEAGLGRIQLTLRYSVQRQRLIIVVHKIANLPLRDPANIPDPYVKLYLLPERSKDSKRKTETVKDNCNPVYDHTIEYIMSQGELNSKQLEVSVVTRKGLFSSGSPVIGQALVNLADYDLNKAVTSWYDLLPEVSRD</sequence>
<comment type="subcellular location">
    <subcellularLocation>
        <location evidence="1">Membrane</location>
    </subcellularLocation>
</comment>
<keyword evidence="9" id="KW-0446">Lipid-binding</keyword>
<evidence type="ECO:0000256" key="3">
    <source>
        <dbReference type="ARBA" id="ARBA00022692"/>
    </source>
</evidence>
<evidence type="ECO:0000256" key="6">
    <source>
        <dbReference type="ARBA" id="ARBA00022837"/>
    </source>
</evidence>
<dbReference type="InterPro" id="IPR039010">
    <property type="entry name" value="Synaptotagmin_SMP"/>
</dbReference>
<accession>A0A7R9P2F9</accession>
<dbReference type="PROSITE" id="PS51847">
    <property type="entry name" value="SMP"/>
    <property type="match status" value="1"/>
</dbReference>
<evidence type="ECO:0000256" key="10">
    <source>
        <dbReference type="ARBA" id="ARBA00023136"/>
    </source>
</evidence>
<dbReference type="CDD" id="cd21670">
    <property type="entry name" value="SMP_ESyt"/>
    <property type="match status" value="1"/>
</dbReference>
<dbReference type="InterPro" id="IPR035892">
    <property type="entry name" value="C2_domain_sf"/>
</dbReference>
<dbReference type="GO" id="GO:0035091">
    <property type="term" value="F:phosphatidylinositol binding"/>
    <property type="evidence" value="ECO:0007669"/>
    <property type="project" value="TreeGrafter"/>
</dbReference>
<organism evidence="14">
    <name type="scientific">Timema californicum</name>
    <name type="common">California timema</name>
    <name type="synonym">Walking stick</name>
    <dbReference type="NCBI Taxonomy" id="61474"/>
    <lineage>
        <taxon>Eukaryota</taxon>
        <taxon>Metazoa</taxon>
        <taxon>Ecdysozoa</taxon>
        <taxon>Arthropoda</taxon>
        <taxon>Hexapoda</taxon>
        <taxon>Insecta</taxon>
        <taxon>Pterygota</taxon>
        <taxon>Neoptera</taxon>
        <taxon>Polyneoptera</taxon>
        <taxon>Phasmatodea</taxon>
        <taxon>Timematodea</taxon>
        <taxon>Timematoidea</taxon>
        <taxon>Timematidae</taxon>
        <taxon>Timema</taxon>
    </lineage>
</organism>
<dbReference type="CDD" id="cd04050">
    <property type="entry name" value="C2B_Synaptotagmin-like"/>
    <property type="match status" value="1"/>
</dbReference>
<dbReference type="InterPro" id="IPR037752">
    <property type="entry name" value="C2C_KIAA1228"/>
</dbReference>
<keyword evidence="8" id="KW-0445">Lipid transport</keyword>
<reference evidence="14" key="1">
    <citation type="submission" date="2020-11" db="EMBL/GenBank/DDBJ databases">
        <authorList>
            <person name="Tran Van P."/>
        </authorList>
    </citation>
    <scope>NUCLEOTIDE SEQUENCE</scope>
</reference>
<dbReference type="SUPFAM" id="SSF49562">
    <property type="entry name" value="C2 domain (Calcium/lipid-binding domain, CaLB)"/>
    <property type="match status" value="3"/>
</dbReference>
<keyword evidence="7" id="KW-1133">Transmembrane helix</keyword>
<dbReference type="PROSITE" id="PS50004">
    <property type="entry name" value="C2"/>
    <property type="match status" value="3"/>
</dbReference>
<keyword evidence="6" id="KW-0106">Calcium</keyword>
<evidence type="ECO:0000256" key="11">
    <source>
        <dbReference type="SAM" id="MobiDB-lite"/>
    </source>
</evidence>
<evidence type="ECO:0000256" key="8">
    <source>
        <dbReference type="ARBA" id="ARBA00023055"/>
    </source>
</evidence>
<feature type="domain" description="C2" evidence="12">
    <location>
        <begin position="683"/>
        <end position="806"/>
    </location>
</feature>
<evidence type="ECO:0000256" key="9">
    <source>
        <dbReference type="ARBA" id="ARBA00023121"/>
    </source>
</evidence>
<dbReference type="GO" id="GO:0061817">
    <property type="term" value="P:endoplasmic reticulum-plasma membrane tethering"/>
    <property type="evidence" value="ECO:0007669"/>
    <property type="project" value="InterPro"/>
</dbReference>
<keyword evidence="10" id="KW-0472">Membrane</keyword>
<evidence type="ECO:0000259" key="12">
    <source>
        <dbReference type="PROSITE" id="PS50004"/>
    </source>
</evidence>
<evidence type="ECO:0000256" key="4">
    <source>
        <dbReference type="ARBA" id="ARBA00022723"/>
    </source>
</evidence>
<dbReference type="GO" id="GO:0006869">
    <property type="term" value="P:lipid transport"/>
    <property type="evidence" value="ECO:0007669"/>
    <property type="project" value="UniProtKB-KW"/>
</dbReference>
<dbReference type="GO" id="GO:0005789">
    <property type="term" value="C:endoplasmic reticulum membrane"/>
    <property type="evidence" value="ECO:0007669"/>
    <property type="project" value="TreeGrafter"/>
</dbReference>
<dbReference type="InterPro" id="IPR037749">
    <property type="entry name" value="Ext_Synaptotagmin_C2B"/>
</dbReference>
<dbReference type="InterPro" id="IPR051634">
    <property type="entry name" value="Extended_Synaptotagmin"/>
</dbReference>
<dbReference type="GO" id="GO:0008429">
    <property type="term" value="F:phosphatidylethanolamine binding"/>
    <property type="evidence" value="ECO:0007669"/>
    <property type="project" value="TreeGrafter"/>
</dbReference>
<dbReference type="SMART" id="SM00239">
    <property type="entry name" value="C2"/>
    <property type="match status" value="3"/>
</dbReference>
<protein>
    <submittedName>
        <fullName evidence="14">(California timema) hypothetical protein</fullName>
    </submittedName>
</protein>
<name>A0A7R9P2F9_TIMCA</name>
<dbReference type="FunFam" id="2.60.40.150:FF:000155">
    <property type="entry name" value="extended synaptotagmin-2 isoform X1"/>
    <property type="match status" value="1"/>
</dbReference>
<dbReference type="EMBL" id="OE179118">
    <property type="protein sequence ID" value="CAD7567539.1"/>
    <property type="molecule type" value="Genomic_DNA"/>
</dbReference>
<dbReference type="GO" id="GO:0005544">
    <property type="term" value="F:calcium-dependent phospholipid binding"/>
    <property type="evidence" value="ECO:0007669"/>
    <property type="project" value="TreeGrafter"/>
</dbReference>
<dbReference type="GO" id="GO:0031210">
    <property type="term" value="F:phosphatidylcholine binding"/>
    <property type="evidence" value="ECO:0007669"/>
    <property type="project" value="TreeGrafter"/>
</dbReference>
<evidence type="ECO:0000256" key="2">
    <source>
        <dbReference type="ARBA" id="ARBA00022448"/>
    </source>
</evidence>
<keyword evidence="5" id="KW-0677">Repeat</keyword>
<keyword evidence="2" id="KW-0813">Transport</keyword>
<feature type="domain" description="C2" evidence="12">
    <location>
        <begin position="292"/>
        <end position="411"/>
    </location>
</feature>